<dbReference type="Proteomes" id="UP001233999">
    <property type="component" value="Unassembled WGS sequence"/>
</dbReference>
<sequence length="66" mass="7961">EVFYSELLFYYKLSKKYVILIVFFPPEFKYIGFLPSRKVSERQPFIISNTLIFSTFTKILLPTVLW</sequence>
<gene>
    <name evidence="1" type="ORF">L9F63_011239</name>
</gene>
<protein>
    <submittedName>
        <fullName evidence="1">Uncharacterized protein</fullName>
    </submittedName>
</protein>
<dbReference type="EMBL" id="JASPKZ010001578">
    <property type="protein sequence ID" value="KAJ9597903.1"/>
    <property type="molecule type" value="Genomic_DNA"/>
</dbReference>
<evidence type="ECO:0000313" key="2">
    <source>
        <dbReference type="Proteomes" id="UP001233999"/>
    </source>
</evidence>
<organism evidence="1 2">
    <name type="scientific">Diploptera punctata</name>
    <name type="common">Pacific beetle cockroach</name>
    <dbReference type="NCBI Taxonomy" id="6984"/>
    <lineage>
        <taxon>Eukaryota</taxon>
        <taxon>Metazoa</taxon>
        <taxon>Ecdysozoa</taxon>
        <taxon>Arthropoda</taxon>
        <taxon>Hexapoda</taxon>
        <taxon>Insecta</taxon>
        <taxon>Pterygota</taxon>
        <taxon>Neoptera</taxon>
        <taxon>Polyneoptera</taxon>
        <taxon>Dictyoptera</taxon>
        <taxon>Blattodea</taxon>
        <taxon>Blaberoidea</taxon>
        <taxon>Blaberidae</taxon>
        <taxon>Diplopterinae</taxon>
        <taxon>Diploptera</taxon>
    </lineage>
</organism>
<feature type="non-terminal residue" evidence="1">
    <location>
        <position position="1"/>
    </location>
</feature>
<accession>A0AAD8AEZ5</accession>
<dbReference type="AlphaFoldDB" id="A0AAD8AEZ5"/>
<proteinExistence type="predicted"/>
<feature type="non-terminal residue" evidence="1">
    <location>
        <position position="66"/>
    </location>
</feature>
<reference evidence="1" key="1">
    <citation type="journal article" date="2023" name="IScience">
        <title>Live-bearing cockroach genome reveals convergent evolutionary mechanisms linked to viviparity in insects and beyond.</title>
        <authorList>
            <person name="Fouks B."/>
            <person name="Harrison M.C."/>
            <person name="Mikhailova A.A."/>
            <person name="Marchal E."/>
            <person name="English S."/>
            <person name="Carruthers M."/>
            <person name="Jennings E.C."/>
            <person name="Chiamaka E.L."/>
            <person name="Frigard R.A."/>
            <person name="Pippel M."/>
            <person name="Attardo G.M."/>
            <person name="Benoit J.B."/>
            <person name="Bornberg-Bauer E."/>
            <person name="Tobe S.S."/>
        </authorList>
    </citation>
    <scope>NUCLEOTIDE SEQUENCE</scope>
    <source>
        <strain evidence="1">Stay&amp;Tobe</strain>
    </source>
</reference>
<name>A0AAD8AEZ5_DIPPU</name>
<comment type="caution">
    <text evidence="1">The sequence shown here is derived from an EMBL/GenBank/DDBJ whole genome shotgun (WGS) entry which is preliminary data.</text>
</comment>
<keyword evidence="2" id="KW-1185">Reference proteome</keyword>
<evidence type="ECO:0000313" key="1">
    <source>
        <dbReference type="EMBL" id="KAJ9597903.1"/>
    </source>
</evidence>
<reference evidence="1" key="2">
    <citation type="submission" date="2023-05" db="EMBL/GenBank/DDBJ databases">
        <authorList>
            <person name="Fouks B."/>
        </authorList>
    </citation>
    <scope>NUCLEOTIDE SEQUENCE</scope>
    <source>
        <strain evidence="1">Stay&amp;Tobe</strain>
        <tissue evidence="1">Testes</tissue>
    </source>
</reference>